<sequence length="498" mass="55236">MARGRAREIIFRIFYSTSFTAVFILLIIFSAVTPADTIYESYKRNRLIDIFLIAGVYVFTALLAVLIYASRLYTNRSVLKDIPKTFMPIEKEDLPGRRVHRLIQECLERSAVIAFQVRPRSTRLEHDTVNAGMRMLALTKTKSSTDQTIEPSWGNIAHAGWSSPASKELPGLEYATVVDELVDLVEAKAVSLAPIDPLAEPGPDGSPIPDPRVIEEIARSGNMGMRTYLRYLIEIGVVPDNSLTVAFLAAYEKARFSSEPLSDEDFQALMRMFAELLRQMTPAEVDLLHLGSDSESRSDQHSHSQSDTSSLVERRVSHRSRYTNAETVSLPSTYSASGSVRRHKPPPRRVSEDSAAPSLSSYEHVRNVPSEAGTDDHSGDETGDADTQSLRTAPTTAPRSRSRPRPPLRASTSRMYSAVSRLPSHSDDAGSLHSDTGSVVHHDMEAQRSHSSGSLRRRARNGRHNGRVLRLAGEDENGRGDNQHGLPYRIQLPQRDPG</sequence>
<dbReference type="EMBL" id="KN846963">
    <property type="protein sequence ID" value="KIW62380.1"/>
    <property type="molecule type" value="Genomic_DNA"/>
</dbReference>
<dbReference type="GO" id="GO:0016020">
    <property type="term" value="C:membrane"/>
    <property type="evidence" value="ECO:0007669"/>
    <property type="project" value="UniProtKB-SubCell"/>
</dbReference>
<evidence type="ECO:0000256" key="2">
    <source>
        <dbReference type="ARBA" id="ARBA00005550"/>
    </source>
</evidence>
<evidence type="ECO:0000313" key="10">
    <source>
        <dbReference type="Proteomes" id="UP000054266"/>
    </source>
</evidence>
<feature type="compositionally biased region" description="Low complexity" evidence="8">
    <location>
        <begin position="390"/>
        <end position="399"/>
    </location>
</feature>
<evidence type="ECO:0000256" key="5">
    <source>
        <dbReference type="ARBA" id="ARBA00022989"/>
    </source>
</evidence>
<evidence type="ECO:0000256" key="1">
    <source>
        <dbReference type="ARBA" id="ARBA00002489"/>
    </source>
</evidence>
<comment type="subcellular location">
    <subcellularLocation>
        <location evidence="7">Membrane</location>
        <topology evidence="7">Multi-pass membrane protein</topology>
    </subcellularLocation>
</comment>
<dbReference type="PANTHER" id="PTHR40021:SF1">
    <property type="entry name" value="DEFECT AT LOW TEMPERATURE PROTEIN 1"/>
    <property type="match status" value="1"/>
</dbReference>
<feature type="compositionally biased region" description="Basic and acidic residues" evidence="8">
    <location>
        <begin position="293"/>
        <end position="304"/>
    </location>
</feature>
<reference evidence="9 10" key="1">
    <citation type="submission" date="2015-01" db="EMBL/GenBank/DDBJ databases">
        <title>The Genome Sequence of Capronia semiimmersa CBS27337.</title>
        <authorList>
            <consortium name="The Broad Institute Genomics Platform"/>
            <person name="Cuomo C."/>
            <person name="de Hoog S."/>
            <person name="Gorbushina A."/>
            <person name="Stielow B."/>
            <person name="Teixiera M."/>
            <person name="Abouelleil A."/>
            <person name="Chapman S.B."/>
            <person name="Priest M."/>
            <person name="Young S.K."/>
            <person name="Wortman J."/>
            <person name="Nusbaum C."/>
            <person name="Birren B."/>
        </authorList>
    </citation>
    <scope>NUCLEOTIDE SEQUENCE [LARGE SCALE GENOMIC DNA]</scope>
    <source>
        <strain evidence="9 10">CBS 27337</strain>
    </source>
</reference>
<dbReference type="STRING" id="5601.A0A0D2F5Y8"/>
<comment type="function">
    <text evidence="1 7">Required for growth under high-pressure and low-temperature conditions.</text>
</comment>
<proteinExistence type="inferred from homology"/>
<keyword evidence="10" id="KW-1185">Reference proteome</keyword>
<evidence type="ECO:0000256" key="6">
    <source>
        <dbReference type="ARBA" id="ARBA00023136"/>
    </source>
</evidence>
<gene>
    <name evidence="7" type="primary">DLT1</name>
    <name evidence="9" type="ORF">PV04_10560</name>
</gene>
<evidence type="ECO:0000256" key="7">
    <source>
        <dbReference type="RuleBase" id="RU367100"/>
    </source>
</evidence>
<keyword evidence="6 7" id="KW-0472">Membrane</keyword>
<protein>
    <recommendedName>
        <fullName evidence="3 7">Defect at low temperature protein 1</fullName>
    </recommendedName>
</protein>
<keyword evidence="4 7" id="KW-0812">Transmembrane</keyword>
<name>A0A0D2F5Y8_9EURO</name>
<evidence type="ECO:0000256" key="4">
    <source>
        <dbReference type="ARBA" id="ARBA00022692"/>
    </source>
</evidence>
<feature type="compositionally biased region" description="Polar residues" evidence="8">
    <location>
        <begin position="322"/>
        <end position="338"/>
    </location>
</feature>
<evidence type="ECO:0000256" key="3">
    <source>
        <dbReference type="ARBA" id="ARBA00021353"/>
    </source>
</evidence>
<organism evidence="9 10">
    <name type="scientific">Phialophora macrospora</name>
    <dbReference type="NCBI Taxonomy" id="1851006"/>
    <lineage>
        <taxon>Eukaryota</taxon>
        <taxon>Fungi</taxon>
        <taxon>Dikarya</taxon>
        <taxon>Ascomycota</taxon>
        <taxon>Pezizomycotina</taxon>
        <taxon>Eurotiomycetes</taxon>
        <taxon>Chaetothyriomycetidae</taxon>
        <taxon>Chaetothyriales</taxon>
        <taxon>Herpotrichiellaceae</taxon>
        <taxon>Phialophora</taxon>
    </lineage>
</organism>
<feature type="transmembrane region" description="Helical" evidence="7">
    <location>
        <begin position="12"/>
        <end position="35"/>
    </location>
</feature>
<dbReference type="InterPro" id="IPR038869">
    <property type="entry name" value="DLT1"/>
</dbReference>
<evidence type="ECO:0000256" key="8">
    <source>
        <dbReference type="SAM" id="MobiDB-lite"/>
    </source>
</evidence>
<dbReference type="HOGENOM" id="CLU_022833_1_0_1"/>
<dbReference type="AlphaFoldDB" id="A0A0D2F5Y8"/>
<evidence type="ECO:0000313" key="9">
    <source>
        <dbReference type="EMBL" id="KIW62380.1"/>
    </source>
</evidence>
<feature type="region of interest" description="Disordered" evidence="8">
    <location>
        <begin position="293"/>
        <end position="498"/>
    </location>
</feature>
<keyword evidence="5 7" id="KW-1133">Transmembrane helix</keyword>
<feature type="compositionally biased region" description="Basic and acidic residues" evidence="8">
    <location>
        <begin position="472"/>
        <end position="482"/>
    </location>
</feature>
<accession>A0A0D2F5Y8</accession>
<comment type="similarity">
    <text evidence="2 7">Belongs to the DLT1 family.</text>
</comment>
<dbReference type="PANTHER" id="PTHR40021">
    <property type="entry name" value="DEFECT AT LOW TEMPERATURE PROTEIN 1"/>
    <property type="match status" value="1"/>
</dbReference>
<dbReference type="Proteomes" id="UP000054266">
    <property type="component" value="Unassembled WGS sequence"/>
</dbReference>
<feature type="transmembrane region" description="Helical" evidence="7">
    <location>
        <begin position="47"/>
        <end position="69"/>
    </location>
</feature>
<feature type="compositionally biased region" description="Basic residues" evidence="8">
    <location>
        <begin position="455"/>
        <end position="467"/>
    </location>
</feature>